<protein>
    <submittedName>
        <fullName evidence="6">MBL fold metallo-hydrolase</fullName>
    </submittedName>
</protein>
<reference evidence="6" key="2">
    <citation type="submission" date="2021-04" db="EMBL/GenBank/DDBJ databases">
        <authorList>
            <person name="Gilroy R."/>
        </authorList>
    </citation>
    <scope>NUCLEOTIDE SEQUENCE</scope>
    <source>
        <strain evidence="6">12435</strain>
    </source>
</reference>
<dbReference type="PANTHER" id="PTHR46233:SF3">
    <property type="entry name" value="HYDROXYACYLGLUTATHIONE HYDROLASE GLOC"/>
    <property type="match status" value="1"/>
</dbReference>
<evidence type="ECO:0000256" key="4">
    <source>
        <dbReference type="ARBA" id="ARBA00022833"/>
    </source>
</evidence>
<keyword evidence="3" id="KW-0378">Hydrolase</keyword>
<keyword evidence="4" id="KW-0862">Zinc</keyword>
<organism evidence="6 7">
    <name type="scientific">Candidatus Protoclostridium stercorigallinarum</name>
    <dbReference type="NCBI Taxonomy" id="2838741"/>
    <lineage>
        <taxon>Bacteria</taxon>
        <taxon>Bacillati</taxon>
        <taxon>Bacillota</taxon>
        <taxon>Clostridia</taxon>
        <taxon>Candidatus Protoclostridium</taxon>
    </lineage>
</organism>
<dbReference type="InterPro" id="IPR051453">
    <property type="entry name" value="MBL_Glyoxalase_II"/>
</dbReference>
<dbReference type="Gene3D" id="3.60.15.10">
    <property type="entry name" value="Ribonuclease Z/Hydroxyacylglutathione hydrolase-like"/>
    <property type="match status" value="1"/>
</dbReference>
<keyword evidence="2" id="KW-0479">Metal-binding</keyword>
<evidence type="ECO:0000256" key="1">
    <source>
        <dbReference type="ARBA" id="ARBA00001947"/>
    </source>
</evidence>
<reference evidence="6" key="1">
    <citation type="journal article" date="2021" name="PeerJ">
        <title>Extensive microbial diversity within the chicken gut microbiome revealed by metagenomics and culture.</title>
        <authorList>
            <person name="Gilroy R."/>
            <person name="Ravi A."/>
            <person name="Getino M."/>
            <person name="Pursley I."/>
            <person name="Horton D.L."/>
            <person name="Alikhan N.F."/>
            <person name="Baker D."/>
            <person name="Gharbi K."/>
            <person name="Hall N."/>
            <person name="Watson M."/>
            <person name="Adriaenssens E.M."/>
            <person name="Foster-Nyarko E."/>
            <person name="Jarju S."/>
            <person name="Secka A."/>
            <person name="Antonio M."/>
            <person name="Oren A."/>
            <person name="Chaudhuri R.R."/>
            <person name="La Ragione R."/>
            <person name="Hildebrand F."/>
            <person name="Pallen M.J."/>
        </authorList>
    </citation>
    <scope>NUCLEOTIDE SEQUENCE</scope>
    <source>
        <strain evidence="6">12435</strain>
    </source>
</reference>
<dbReference type="CDD" id="cd06262">
    <property type="entry name" value="metallo-hydrolase-like_MBL-fold"/>
    <property type="match status" value="1"/>
</dbReference>
<evidence type="ECO:0000313" key="7">
    <source>
        <dbReference type="Proteomes" id="UP000823990"/>
    </source>
</evidence>
<dbReference type="InterPro" id="IPR036866">
    <property type="entry name" value="RibonucZ/Hydroxyglut_hydro"/>
</dbReference>
<comment type="caution">
    <text evidence="6">The sequence shown here is derived from an EMBL/GenBank/DDBJ whole genome shotgun (WGS) entry which is preliminary data.</text>
</comment>
<dbReference type="Proteomes" id="UP000823990">
    <property type="component" value="Unassembled WGS sequence"/>
</dbReference>
<dbReference type="GO" id="GO:0046872">
    <property type="term" value="F:metal ion binding"/>
    <property type="evidence" value="ECO:0007669"/>
    <property type="project" value="UniProtKB-KW"/>
</dbReference>
<dbReference type="AlphaFoldDB" id="A0A9D1TRV0"/>
<name>A0A9D1TRV0_9FIRM</name>
<evidence type="ECO:0000313" key="6">
    <source>
        <dbReference type="EMBL" id="HIW02824.1"/>
    </source>
</evidence>
<accession>A0A9D1TRV0</accession>
<feature type="domain" description="Metallo-beta-lactamase" evidence="5">
    <location>
        <begin position="13"/>
        <end position="188"/>
    </location>
</feature>
<dbReference type="GO" id="GO:0016787">
    <property type="term" value="F:hydrolase activity"/>
    <property type="evidence" value="ECO:0007669"/>
    <property type="project" value="UniProtKB-KW"/>
</dbReference>
<gene>
    <name evidence="6" type="ORF">H9892_05745</name>
</gene>
<dbReference type="SMART" id="SM00849">
    <property type="entry name" value="Lactamase_B"/>
    <property type="match status" value="1"/>
</dbReference>
<evidence type="ECO:0000259" key="5">
    <source>
        <dbReference type="SMART" id="SM00849"/>
    </source>
</evidence>
<evidence type="ECO:0000256" key="2">
    <source>
        <dbReference type="ARBA" id="ARBA00022723"/>
    </source>
</evidence>
<dbReference type="Pfam" id="PF00753">
    <property type="entry name" value="Lactamase_B"/>
    <property type="match status" value="1"/>
</dbReference>
<sequence length="206" mass="22950">MIKITMLPVGLLEANCYIVRDDEREDAVLIDPGADAARIERELDKARLSVKAVLLTHGHFDHCNAARYFQAKGAKVYLHEADEIMTRTRLNMSELTGEPFNAFTPDVLLANGTEIDECGMTFRTLHTPGHTAGSVCYLLEDKLFTGDTLFCLGVGRTDLPTGDYRMLVSSVRDVLFKLSGDYSVFPGHGELTTLSYEKKHNMFAEI</sequence>
<dbReference type="PANTHER" id="PTHR46233">
    <property type="entry name" value="HYDROXYACYLGLUTATHIONE HYDROLASE GLOC"/>
    <property type="match status" value="1"/>
</dbReference>
<proteinExistence type="predicted"/>
<evidence type="ECO:0000256" key="3">
    <source>
        <dbReference type="ARBA" id="ARBA00022801"/>
    </source>
</evidence>
<dbReference type="EMBL" id="DXHS01000090">
    <property type="protein sequence ID" value="HIW02824.1"/>
    <property type="molecule type" value="Genomic_DNA"/>
</dbReference>
<comment type="cofactor">
    <cofactor evidence="1">
        <name>Zn(2+)</name>
        <dbReference type="ChEBI" id="CHEBI:29105"/>
    </cofactor>
</comment>
<dbReference type="InterPro" id="IPR001279">
    <property type="entry name" value="Metallo-B-lactamas"/>
</dbReference>
<dbReference type="SUPFAM" id="SSF56281">
    <property type="entry name" value="Metallo-hydrolase/oxidoreductase"/>
    <property type="match status" value="1"/>
</dbReference>